<proteinExistence type="predicted"/>
<dbReference type="GO" id="GO:0016491">
    <property type="term" value="F:oxidoreductase activity"/>
    <property type="evidence" value="ECO:0007669"/>
    <property type="project" value="UniProtKB-KW"/>
</dbReference>
<dbReference type="SUPFAM" id="SSF53706">
    <property type="entry name" value="Formate dehydrogenase/DMSO reductase, domains 1-3"/>
    <property type="match status" value="1"/>
</dbReference>
<reference evidence="1 2" key="1">
    <citation type="submission" date="2019-05" db="EMBL/GenBank/DDBJ databases">
        <authorList>
            <consortium name="Pathogen Informatics"/>
        </authorList>
    </citation>
    <scope>NUCLEOTIDE SEQUENCE [LARGE SCALE GENOMIC DNA]</scope>
    <source>
        <strain evidence="1 2">NCTC13032</strain>
    </source>
</reference>
<organism evidence="1 2">
    <name type="scientific">Leclercia adecarboxylata</name>
    <dbReference type="NCBI Taxonomy" id="83655"/>
    <lineage>
        <taxon>Bacteria</taxon>
        <taxon>Pseudomonadati</taxon>
        <taxon>Pseudomonadota</taxon>
        <taxon>Gammaproteobacteria</taxon>
        <taxon>Enterobacterales</taxon>
        <taxon>Enterobacteriaceae</taxon>
        <taxon>Leclercia</taxon>
    </lineage>
</organism>
<dbReference type="Proteomes" id="UP000310719">
    <property type="component" value="Chromosome"/>
</dbReference>
<dbReference type="GO" id="GO:0016020">
    <property type="term" value="C:membrane"/>
    <property type="evidence" value="ECO:0007669"/>
    <property type="project" value="TreeGrafter"/>
</dbReference>
<protein>
    <submittedName>
        <fullName evidence="1">Formate dehydrogenase SA2102</fullName>
        <ecNumber evidence="1">1.2.1.2</ecNumber>
    </submittedName>
</protein>
<sequence length="119" mass="13514">MTCGAKSDFELEGYGRLTHPMKYDPQSDTFRPVEWDDAFAPYRGSAARIFRRIRWSFYTSGRASNEAAFLYQLFARELGTNNFPDCSNMCHQATSVGLPRSIGIGKGTVSLEDFDHTNW</sequence>
<dbReference type="EMBL" id="LR590464">
    <property type="protein sequence ID" value="VTP69270.1"/>
    <property type="molecule type" value="Genomic_DNA"/>
</dbReference>
<evidence type="ECO:0000313" key="1">
    <source>
        <dbReference type="EMBL" id="VTP69270.1"/>
    </source>
</evidence>
<dbReference type="EC" id="1.2.1.2" evidence="1"/>
<dbReference type="InterPro" id="IPR050123">
    <property type="entry name" value="Prok_molybdopt-oxidoreductase"/>
</dbReference>
<evidence type="ECO:0000313" key="2">
    <source>
        <dbReference type="Proteomes" id="UP000310719"/>
    </source>
</evidence>
<accession>A0A4U9HXW5</accession>
<keyword evidence="1" id="KW-0560">Oxidoreductase</keyword>
<dbReference type="PANTHER" id="PTHR43105">
    <property type="entry name" value="RESPIRATORY NITRATE REDUCTASE"/>
    <property type="match status" value="1"/>
</dbReference>
<dbReference type="Gene3D" id="3.40.228.10">
    <property type="entry name" value="Dimethylsulfoxide Reductase, domain 2"/>
    <property type="match status" value="1"/>
</dbReference>
<name>A0A4U9HXW5_9ENTR</name>
<dbReference type="Gene3D" id="3.40.50.740">
    <property type="match status" value="1"/>
</dbReference>
<dbReference type="AlphaFoldDB" id="A0A4U9HXW5"/>
<dbReference type="PANTHER" id="PTHR43105:SF4">
    <property type="entry name" value="PROTEIN YDEP"/>
    <property type="match status" value="1"/>
</dbReference>
<gene>
    <name evidence="1" type="ORF">NCTC13032_04171</name>
</gene>